<proteinExistence type="predicted"/>
<feature type="domain" description="Reverse transcriptase Ty1/copia-type" evidence="1">
    <location>
        <begin position="8"/>
        <end position="122"/>
    </location>
</feature>
<dbReference type="AlphaFoldDB" id="A0A5N6N8U1"/>
<dbReference type="Pfam" id="PF07727">
    <property type="entry name" value="RVT_2"/>
    <property type="match status" value="1"/>
</dbReference>
<evidence type="ECO:0000259" key="1">
    <source>
        <dbReference type="Pfam" id="PF07727"/>
    </source>
</evidence>
<gene>
    <name evidence="2" type="ORF">E3N88_25910</name>
</gene>
<reference evidence="2 3" key="1">
    <citation type="submission" date="2019-05" db="EMBL/GenBank/DDBJ databases">
        <title>Mikania micrantha, genome provides insights into the molecular mechanism of rapid growth.</title>
        <authorList>
            <person name="Liu B."/>
        </authorList>
    </citation>
    <scope>NUCLEOTIDE SEQUENCE [LARGE SCALE GENOMIC DNA]</scope>
    <source>
        <strain evidence="2">NLD-2019</strain>
        <tissue evidence="2">Leaf</tissue>
    </source>
</reference>
<accession>A0A5N6N8U1</accession>
<keyword evidence="3" id="KW-1185">Reference proteome</keyword>
<sequence>MTLSNSATTVIGTRWVLRCKKDDHGIIVRNKARLVVQEFRQIEGLDYNEVFAPVARLEAIRIFMAYASFKKFKVYQMDVKSAFLPSVVSEIVYVSQPPGFEDPLHRDQVYKLDKALYGLHQAL</sequence>
<comment type="caution">
    <text evidence="2">The sequence shown here is derived from an EMBL/GenBank/DDBJ whole genome shotgun (WGS) entry which is preliminary data.</text>
</comment>
<protein>
    <recommendedName>
        <fullName evidence="1">Reverse transcriptase Ty1/copia-type domain-containing protein</fullName>
    </recommendedName>
</protein>
<dbReference type="EMBL" id="SZYD01000013">
    <property type="protein sequence ID" value="KAD4385741.1"/>
    <property type="molecule type" value="Genomic_DNA"/>
</dbReference>
<dbReference type="Proteomes" id="UP000326396">
    <property type="component" value="Linkage Group LG3"/>
</dbReference>
<organism evidence="2 3">
    <name type="scientific">Mikania micrantha</name>
    <name type="common">bitter vine</name>
    <dbReference type="NCBI Taxonomy" id="192012"/>
    <lineage>
        <taxon>Eukaryota</taxon>
        <taxon>Viridiplantae</taxon>
        <taxon>Streptophyta</taxon>
        <taxon>Embryophyta</taxon>
        <taxon>Tracheophyta</taxon>
        <taxon>Spermatophyta</taxon>
        <taxon>Magnoliopsida</taxon>
        <taxon>eudicotyledons</taxon>
        <taxon>Gunneridae</taxon>
        <taxon>Pentapetalae</taxon>
        <taxon>asterids</taxon>
        <taxon>campanulids</taxon>
        <taxon>Asterales</taxon>
        <taxon>Asteraceae</taxon>
        <taxon>Asteroideae</taxon>
        <taxon>Heliantheae alliance</taxon>
        <taxon>Eupatorieae</taxon>
        <taxon>Mikania</taxon>
    </lineage>
</organism>
<evidence type="ECO:0000313" key="2">
    <source>
        <dbReference type="EMBL" id="KAD4385741.1"/>
    </source>
</evidence>
<dbReference type="OrthoDB" id="8048545at2759"/>
<dbReference type="InterPro" id="IPR013103">
    <property type="entry name" value="RVT_2"/>
</dbReference>
<evidence type="ECO:0000313" key="3">
    <source>
        <dbReference type="Proteomes" id="UP000326396"/>
    </source>
</evidence>
<name>A0A5N6N8U1_9ASTR</name>